<name>A0A966DQ95_9SPHI</name>
<dbReference type="Pfam" id="PF01548">
    <property type="entry name" value="DEDD_Tnp_IS110"/>
    <property type="match status" value="1"/>
</dbReference>
<dbReference type="EMBL" id="WWEO01000027">
    <property type="protein sequence ID" value="NCD67823.1"/>
    <property type="molecule type" value="Genomic_DNA"/>
</dbReference>
<accession>A0A966DQ95</accession>
<evidence type="ECO:0000259" key="2">
    <source>
        <dbReference type="Pfam" id="PF02371"/>
    </source>
</evidence>
<dbReference type="PANTHER" id="PTHR33055:SF3">
    <property type="entry name" value="PUTATIVE TRANSPOSASE FOR IS117-RELATED"/>
    <property type="match status" value="1"/>
</dbReference>
<gene>
    <name evidence="3" type="ORF">GSY63_00470</name>
</gene>
<organism evidence="3 4">
    <name type="scientific">Mucilaginibacter agri</name>
    <dbReference type="NCBI Taxonomy" id="2695265"/>
    <lineage>
        <taxon>Bacteria</taxon>
        <taxon>Pseudomonadati</taxon>
        <taxon>Bacteroidota</taxon>
        <taxon>Sphingobacteriia</taxon>
        <taxon>Sphingobacteriales</taxon>
        <taxon>Sphingobacteriaceae</taxon>
        <taxon>Mucilaginibacter</taxon>
    </lineage>
</organism>
<dbReference type="GO" id="GO:0004803">
    <property type="term" value="F:transposase activity"/>
    <property type="evidence" value="ECO:0007669"/>
    <property type="project" value="InterPro"/>
</dbReference>
<reference evidence="3" key="2">
    <citation type="submission" date="2020-10" db="EMBL/GenBank/DDBJ databases">
        <title>Mucilaginibacter sp. nov., isolated from soil.</title>
        <authorList>
            <person name="Jeon C.O."/>
        </authorList>
    </citation>
    <scope>NUCLEOTIDE SEQUENCE</scope>
    <source>
        <strain evidence="3">R11</strain>
    </source>
</reference>
<protein>
    <submittedName>
        <fullName evidence="3">Transposase</fullName>
    </submittedName>
</protein>
<sequence>MVKNKCPPSNFYEIKVKFLQFKTEFSMVNYKHFVGIDISKHKLDVVLLCNNILISSYVMPNELREISSFIKKLKATSGVTIKNTVFGMEHTGIYSQHLLTVLTKIGANIVIDSAYHIKQSLGLVRDKTDFLDALRIAQYVYKNRENLRFWIPKREVLIQLKYLSSLRWGLISAKISLKNPIKERDLFFDKKMKLFQSLYAKPSIYALDQEIIRTEKAISDLVKSDEKINYLFTLVTSVPCIGPVTALEIIITSNEFINFSDPRKFACYAGLAPFKRESGTVSFKMRVSKIANQKIKALLTICAFTATRSIPDIKEYYRKKTKDEGKAKMSVINAVRNKLILRIFACVNENRVYQETWLH</sequence>
<reference evidence="3" key="1">
    <citation type="submission" date="2020-01" db="EMBL/GenBank/DDBJ databases">
        <authorList>
            <person name="Seo Y.L."/>
        </authorList>
    </citation>
    <scope>NUCLEOTIDE SEQUENCE</scope>
    <source>
        <strain evidence="3">R11</strain>
    </source>
</reference>
<evidence type="ECO:0000313" key="4">
    <source>
        <dbReference type="Proteomes" id="UP000638732"/>
    </source>
</evidence>
<dbReference type="AlphaFoldDB" id="A0A966DQ95"/>
<dbReference type="PANTHER" id="PTHR33055">
    <property type="entry name" value="TRANSPOSASE FOR INSERTION SEQUENCE ELEMENT IS1111A"/>
    <property type="match status" value="1"/>
</dbReference>
<comment type="caution">
    <text evidence="3">The sequence shown here is derived from an EMBL/GenBank/DDBJ whole genome shotgun (WGS) entry which is preliminary data.</text>
</comment>
<dbReference type="Pfam" id="PF02371">
    <property type="entry name" value="Transposase_20"/>
    <property type="match status" value="1"/>
</dbReference>
<keyword evidence="4" id="KW-1185">Reference proteome</keyword>
<evidence type="ECO:0000313" key="3">
    <source>
        <dbReference type="EMBL" id="NCD67823.1"/>
    </source>
</evidence>
<dbReference type="GO" id="GO:0006313">
    <property type="term" value="P:DNA transposition"/>
    <property type="evidence" value="ECO:0007669"/>
    <property type="project" value="InterPro"/>
</dbReference>
<dbReference type="RefSeq" id="WP_166583862.1">
    <property type="nucleotide sequence ID" value="NZ_WWEO01000027.1"/>
</dbReference>
<dbReference type="InterPro" id="IPR003346">
    <property type="entry name" value="Transposase_20"/>
</dbReference>
<proteinExistence type="predicted"/>
<feature type="domain" description="Transposase IS116/IS110/IS902 C-terminal" evidence="2">
    <location>
        <begin position="234"/>
        <end position="318"/>
    </location>
</feature>
<dbReference type="InterPro" id="IPR047650">
    <property type="entry name" value="Transpos_IS110"/>
</dbReference>
<evidence type="ECO:0000259" key="1">
    <source>
        <dbReference type="Pfam" id="PF01548"/>
    </source>
</evidence>
<feature type="domain" description="Transposase IS110-like N-terminal" evidence="1">
    <location>
        <begin position="34"/>
        <end position="182"/>
    </location>
</feature>
<dbReference type="InterPro" id="IPR002525">
    <property type="entry name" value="Transp_IS110-like_N"/>
</dbReference>
<dbReference type="Proteomes" id="UP000638732">
    <property type="component" value="Unassembled WGS sequence"/>
</dbReference>
<dbReference type="GO" id="GO:0003677">
    <property type="term" value="F:DNA binding"/>
    <property type="evidence" value="ECO:0007669"/>
    <property type="project" value="InterPro"/>
</dbReference>